<sequence>MNRLFITVSAGAAGAISAAMVLAGAAFAQPNDNDQLSENAAEAVAQLQAQGYQVQVFGNDDIPLGFCKVSQVARAGEQQPSGATVYVDCSYDQAEQ</sequence>
<evidence type="ECO:0000313" key="3">
    <source>
        <dbReference type="EMBL" id="EJZ06155.1"/>
    </source>
</evidence>
<dbReference type="PATRIC" id="fig|1194972.3.peg.4565"/>
<dbReference type="RefSeq" id="WP_003933695.1">
    <property type="nucleotide sequence ID" value="NZ_JH814705.1"/>
</dbReference>
<evidence type="ECO:0000259" key="2">
    <source>
        <dbReference type="Pfam" id="PF13670"/>
    </source>
</evidence>
<evidence type="ECO:0000256" key="1">
    <source>
        <dbReference type="SAM" id="SignalP"/>
    </source>
</evidence>
<feature type="chain" id="PRO_5003842232" description="PepSY domain-containing protein" evidence="1">
    <location>
        <begin position="29"/>
        <end position="96"/>
    </location>
</feature>
<keyword evidence="4" id="KW-1185">Reference proteome</keyword>
<organism evidence="3 4">
    <name type="scientific">Mycolicibacterium vaccae ATCC 25954</name>
    <dbReference type="NCBI Taxonomy" id="1194972"/>
    <lineage>
        <taxon>Bacteria</taxon>
        <taxon>Bacillati</taxon>
        <taxon>Actinomycetota</taxon>
        <taxon>Actinomycetes</taxon>
        <taxon>Mycobacteriales</taxon>
        <taxon>Mycobacteriaceae</taxon>
        <taxon>Mycolicibacterium</taxon>
    </lineage>
</organism>
<dbReference type="HOGENOM" id="CLU_188380_0_0_11"/>
<comment type="caution">
    <text evidence="3">The sequence shown here is derived from an EMBL/GenBank/DDBJ whole genome shotgun (WGS) entry which is preliminary data.</text>
</comment>
<dbReference type="EMBL" id="ALQA01000064">
    <property type="protein sequence ID" value="EJZ06155.1"/>
    <property type="molecule type" value="Genomic_DNA"/>
</dbReference>
<reference evidence="3 4" key="1">
    <citation type="journal article" date="2012" name="J. Bacteriol.">
        <title>Complete Genome Sequence of Mycobacterium vaccae Type Strain ATCC 25954.</title>
        <authorList>
            <person name="Ho Y.S."/>
            <person name="Adroub S.A."/>
            <person name="Abadi M."/>
            <person name="Al Alwan B."/>
            <person name="Alkhateeb R."/>
            <person name="Gao G."/>
            <person name="Ragab A."/>
            <person name="Ali S."/>
            <person name="van Soolingen D."/>
            <person name="Bitter W."/>
            <person name="Pain A."/>
            <person name="Abdallah A.M."/>
        </authorList>
    </citation>
    <scope>NUCLEOTIDE SEQUENCE [LARGE SCALE GENOMIC DNA]</scope>
    <source>
        <strain evidence="3 4">ATCC 25954</strain>
    </source>
</reference>
<dbReference type="AlphaFoldDB" id="K0UM96"/>
<name>K0UM96_MYCVA</name>
<dbReference type="Pfam" id="PF13670">
    <property type="entry name" value="PepSY_2"/>
    <property type="match status" value="1"/>
</dbReference>
<proteinExistence type="predicted"/>
<keyword evidence="1" id="KW-0732">Signal</keyword>
<gene>
    <name evidence="3" type="ORF">MVAC_22915</name>
</gene>
<feature type="domain" description="PepSY" evidence="2">
    <location>
        <begin position="15"/>
        <end position="61"/>
    </location>
</feature>
<protein>
    <recommendedName>
        <fullName evidence="2">PepSY domain-containing protein</fullName>
    </recommendedName>
</protein>
<dbReference type="Proteomes" id="UP000006072">
    <property type="component" value="Unassembled WGS sequence"/>
</dbReference>
<feature type="signal peptide" evidence="1">
    <location>
        <begin position="1"/>
        <end position="28"/>
    </location>
</feature>
<accession>K0UM96</accession>
<dbReference type="InterPro" id="IPR025711">
    <property type="entry name" value="PepSY"/>
</dbReference>
<evidence type="ECO:0000313" key="4">
    <source>
        <dbReference type="Proteomes" id="UP000006072"/>
    </source>
</evidence>